<evidence type="ECO:0000256" key="3">
    <source>
        <dbReference type="ARBA" id="ARBA00022490"/>
    </source>
</evidence>
<evidence type="ECO:0000313" key="6">
    <source>
        <dbReference type="EMBL" id="WEW56021.1"/>
    </source>
</evidence>
<keyword evidence="4" id="KW-0539">Nucleus</keyword>
<accession>A0AAF0IGV7</accession>
<proteinExistence type="predicted"/>
<keyword evidence="7" id="KW-1185">Reference proteome</keyword>
<dbReference type="GO" id="GO:0045292">
    <property type="term" value="P:mRNA cis splicing, via spliceosome"/>
    <property type="evidence" value="ECO:0007669"/>
    <property type="project" value="TreeGrafter"/>
</dbReference>
<evidence type="ECO:0000256" key="5">
    <source>
        <dbReference type="SAM" id="MobiDB-lite"/>
    </source>
</evidence>
<dbReference type="GO" id="GO:0034715">
    <property type="term" value="C:pICln-Sm protein complex"/>
    <property type="evidence" value="ECO:0007669"/>
    <property type="project" value="TreeGrafter"/>
</dbReference>
<dbReference type="EMBL" id="CP120627">
    <property type="protein sequence ID" value="WEW56021.1"/>
    <property type="molecule type" value="Genomic_DNA"/>
</dbReference>
<dbReference type="InterPro" id="IPR011993">
    <property type="entry name" value="PH-like_dom_sf"/>
</dbReference>
<dbReference type="Gene3D" id="2.30.29.30">
    <property type="entry name" value="Pleckstrin-homology domain (PH domain)/Phosphotyrosine-binding domain (PTB)"/>
    <property type="match status" value="1"/>
</dbReference>
<organism evidence="6 7">
    <name type="scientific">Emydomyces testavorans</name>
    <dbReference type="NCBI Taxonomy" id="2070801"/>
    <lineage>
        <taxon>Eukaryota</taxon>
        <taxon>Fungi</taxon>
        <taxon>Dikarya</taxon>
        <taxon>Ascomycota</taxon>
        <taxon>Pezizomycotina</taxon>
        <taxon>Eurotiomycetes</taxon>
        <taxon>Eurotiomycetidae</taxon>
        <taxon>Onygenales</taxon>
        <taxon>Nannizziopsiaceae</taxon>
        <taxon>Emydomyces</taxon>
    </lineage>
</organism>
<feature type="compositionally biased region" description="Polar residues" evidence="5">
    <location>
        <begin position="57"/>
        <end position="69"/>
    </location>
</feature>
<dbReference type="AlphaFoldDB" id="A0AAF0IGV7"/>
<gene>
    <name evidence="6" type="ORF">PRK78_001456</name>
</gene>
<dbReference type="GO" id="GO:0000387">
    <property type="term" value="P:spliceosomal snRNP assembly"/>
    <property type="evidence" value="ECO:0007669"/>
    <property type="project" value="TreeGrafter"/>
</dbReference>
<comment type="subcellular location">
    <subcellularLocation>
        <location evidence="2">Cytoplasm</location>
    </subcellularLocation>
    <subcellularLocation>
        <location evidence="1">Nucleus</location>
    </subcellularLocation>
</comment>
<evidence type="ECO:0008006" key="8">
    <source>
        <dbReference type="Google" id="ProtNLM"/>
    </source>
</evidence>
<evidence type="ECO:0000256" key="2">
    <source>
        <dbReference type="ARBA" id="ARBA00004496"/>
    </source>
</evidence>
<dbReference type="Proteomes" id="UP001219355">
    <property type="component" value="Chromosome 1"/>
</dbReference>
<dbReference type="GO" id="GO:0005829">
    <property type="term" value="C:cytosol"/>
    <property type="evidence" value="ECO:0007669"/>
    <property type="project" value="TreeGrafter"/>
</dbReference>
<keyword evidence="3" id="KW-0963">Cytoplasm</keyword>
<dbReference type="GO" id="GO:0005681">
    <property type="term" value="C:spliceosomal complex"/>
    <property type="evidence" value="ECO:0007669"/>
    <property type="project" value="TreeGrafter"/>
</dbReference>
<dbReference type="PANTHER" id="PTHR21399">
    <property type="entry name" value="CHLORIDE CONDUCTANCE REGULATORY PROTEIN ICLN"/>
    <property type="match status" value="1"/>
</dbReference>
<evidence type="ECO:0000313" key="7">
    <source>
        <dbReference type="Proteomes" id="UP001219355"/>
    </source>
</evidence>
<feature type="region of interest" description="Disordered" evidence="5">
    <location>
        <begin position="267"/>
        <end position="315"/>
    </location>
</feature>
<feature type="region of interest" description="Disordered" evidence="5">
    <location>
        <begin position="166"/>
        <end position="190"/>
    </location>
</feature>
<reference evidence="6" key="1">
    <citation type="submission" date="2023-03" db="EMBL/GenBank/DDBJ databases">
        <title>Emydomyces testavorans Genome Sequence.</title>
        <authorList>
            <person name="Hoyer L."/>
        </authorList>
    </citation>
    <scope>NUCLEOTIDE SEQUENCE</scope>
    <source>
        <strain evidence="6">16-2883</strain>
    </source>
</reference>
<name>A0AAF0IGV7_9EURO</name>
<feature type="region of interest" description="Disordered" evidence="5">
    <location>
        <begin position="57"/>
        <end position="76"/>
    </location>
</feature>
<evidence type="ECO:0000256" key="1">
    <source>
        <dbReference type="ARBA" id="ARBA00004123"/>
    </source>
</evidence>
<dbReference type="InterPro" id="IPR039924">
    <property type="entry name" value="ICln/Lot5/Saf5"/>
</dbReference>
<dbReference type="Pfam" id="PF03517">
    <property type="entry name" value="Voldacs"/>
    <property type="match status" value="1"/>
</dbReference>
<feature type="compositionally biased region" description="Gly residues" evidence="5">
    <location>
        <begin position="270"/>
        <end position="282"/>
    </location>
</feature>
<evidence type="ECO:0000256" key="4">
    <source>
        <dbReference type="ARBA" id="ARBA00023242"/>
    </source>
</evidence>
<sequence length="315" mass="33274">MEVLHNSPTTSSFVSLAEHQSRTPESFYSGPPILHYCSERCKVVILEKELTSTSALSGLRPSNASQGATNGAPAVEDSNAQEEIVIDGVNVWVTSEKLLLYNPAAATGVAIPYPTISLHAIQRLKLPGSPEAPGVQGLYMQLSTGSGAEDTEEDLEEDVVSLTIVPQSPQPTVPQGEGENESLLTDEKPSETPTELLFAALSACSNLHPDLGPGDDEHQGEQQIGDSVLFQNGLIVPGNNAGGLPPAMPGSGGWITAENMHEYFDEEGNWIGGDQGPLGAGAGSVRPREEDGEGDQTCEDGSGQGTEETKWRRTE</sequence>
<dbReference type="PANTHER" id="PTHR21399:SF0">
    <property type="entry name" value="METHYLOSOME SUBUNIT PICLN"/>
    <property type="match status" value="1"/>
</dbReference>
<protein>
    <recommendedName>
        <fullName evidence="8">Regulator of volume decrease after cellular swelling-domain-containing protein</fullName>
    </recommendedName>
</protein>